<evidence type="ECO:0000256" key="1">
    <source>
        <dbReference type="ARBA" id="ARBA00022737"/>
    </source>
</evidence>
<evidence type="ECO:0000256" key="3">
    <source>
        <dbReference type="PROSITE-ProRule" id="PRU00339"/>
    </source>
</evidence>
<evidence type="ECO:0000313" key="6">
    <source>
        <dbReference type="Proteomes" id="UP000006201"/>
    </source>
</evidence>
<dbReference type="SUPFAM" id="SSF48452">
    <property type="entry name" value="TPR-like"/>
    <property type="match status" value="2"/>
</dbReference>
<feature type="repeat" description="TPR" evidence="3">
    <location>
        <begin position="339"/>
        <end position="372"/>
    </location>
</feature>
<dbReference type="PANTHER" id="PTHR44186:SF1">
    <property type="entry name" value="BARDET-BIEDL SYNDROME 4 PROTEIN"/>
    <property type="match status" value="1"/>
</dbReference>
<keyword evidence="2 3" id="KW-0802">TPR repeat</keyword>
<comment type="caution">
    <text evidence="5">The sequence shown here is derived from an EMBL/GenBank/DDBJ whole genome shotgun (WGS) entry which is preliminary data.</text>
</comment>
<keyword evidence="4" id="KW-0732">Signal</keyword>
<keyword evidence="1" id="KW-0677">Repeat</keyword>
<dbReference type="Pfam" id="PF13432">
    <property type="entry name" value="TPR_16"/>
    <property type="match status" value="2"/>
</dbReference>
<feature type="repeat" description="TPR" evidence="3">
    <location>
        <begin position="407"/>
        <end position="440"/>
    </location>
</feature>
<sequence>MKLNLLILVLGALSLQVGAQASQQANLNSIHNNNVQIKMPSPQWVFQADSIVIPNHEAKLAMAEQYLAEQLKPLLAKQDYQAAAQVIESYQKIEKSAALLQLSGQIYLALDQLDKAEAIFTQALKLSPGLSRSHRSLAVIYLQQQRIELAQQHLAQTIALGQYDAQVFGQLAYLNLQAQQPWGAVSGYQNALLLEPNNHQWQQGLLAALVQSQQLASAQALVAELLSKEPDSKALWLRRGQIALGLQQYQHALASFEMAHRLGDSALENLILIAQLHLQHGSLAKASQLLGTVLNTDPLQFDALQNAIAWLIQNNNFSEAEALLNQLTRPDQLAPMAQSQFYTFKGQIALAQNKAESALKHYQQALELNANNGQVLISLAEHFAKLQLYSRAELYFIRAAALSETQEQAWLGHAQLEINQQDYASAMALLNKVLKANPTRSDLKNNLEILQRLSNQQS</sequence>
<evidence type="ECO:0000313" key="5">
    <source>
        <dbReference type="EMBL" id="EAR27193.1"/>
    </source>
</evidence>
<dbReference type="RefSeq" id="WP_009839056.1">
    <property type="nucleotide sequence ID" value="NZ_AAOH01000007.1"/>
</dbReference>
<dbReference type="AlphaFoldDB" id="A4CE01"/>
<gene>
    <name evidence="5" type="ORF">PTD2_05965</name>
</gene>
<feature type="repeat" description="TPR" evidence="3">
    <location>
        <begin position="97"/>
        <end position="130"/>
    </location>
</feature>
<dbReference type="eggNOG" id="COG0457">
    <property type="taxonomic scope" value="Bacteria"/>
</dbReference>
<dbReference type="Gene3D" id="1.25.40.10">
    <property type="entry name" value="Tetratricopeptide repeat domain"/>
    <property type="match status" value="2"/>
</dbReference>
<dbReference type="InterPro" id="IPR011990">
    <property type="entry name" value="TPR-like_helical_dom_sf"/>
</dbReference>
<name>A4CE01_9GAMM</name>
<protein>
    <submittedName>
        <fullName evidence="5">Uncharacterized protein</fullName>
    </submittedName>
</protein>
<dbReference type="Pfam" id="PF13181">
    <property type="entry name" value="TPR_8"/>
    <property type="match status" value="2"/>
</dbReference>
<dbReference type="STRING" id="87626.PTD2_05965"/>
<keyword evidence="6" id="KW-1185">Reference proteome</keyword>
<dbReference type="SMART" id="SM00028">
    <property type="entry name" value="TPR"/>
    <property type="match status" value="7"/>
</dbReference>
<accession>A4CE01</accession>
<dbReference type="PROSITE" id="PS50005">
    <property type="entry name" value="TPR"/>
    <property type="match status" value="3"/>
</dbReference>
<dbReference type="InterPro" id="IPR019734">
    <property type="entry name" value="TPR_rpt"/>
</dbReference>
<proteinExistence type="predicted"/>
<dbReference type="Proteomes" id="UP000006201">
    <property type="component" value="Unassembled WGS sequence"/>
</dbReference>
<organism evidence="5 6">
    <name type="scientific">Pseudoalteromonas tunicata D2</name>
    <dbReference type="NCBI Taxonomy" id="87626"/>
    <lineage>
        <taxon>Bacteria</taxon>
        <taxon>Pseudomonadati</taxon>
        <taxon>Pseudomonadota</taxon>
        <taxon>Gammaproteobacteria</taxon>
        <taxon>Alteromonadales</taxon>
        <taxon>Pseudoalteromonadaceae</taxon>
        <taxon>Pseudoalteromonas</taxon>
    </lineage>
</organism>
<evidence type="ECO:0000256" key="2">
    <source>
        <dbReference type="ARBA" id="ARBA00022803"/>
    </source>
</evidence>
<feature type="chain" id="PRO_5002667237" evidence="4">
    <location>
        <begin position="22"/>
        <end position="458"/>
    </location>
</feature>
<reference evidence="5 6" key="1">
    <citation type="submission" date="2006-02" db="EMBL/GenBank/DDBJ databases">
        <authorList>
            <person name="Moran M.A."/>
            <person name="Kjelleberg S."/>
            <person name="Egan S."/>
            <person name="Saunders N."/>
            <person name="Thomas T."/>
            <person name="Ferriera S."/>
            <person name="Johnson J."/>
            <person name="Kravitz S."/>
            <person name="Halpern A."/>
            <person name="Remington K."/>
            <person name="Beeson K."/>
            <person name="Tran B."/>
            <person name="Rogers Y.-H."/>
            <person name="Friedman R."/>
            <person name="Venter J.C."/>
        </authorList>
    </citation>
    <scope>NUCLEOTIDE SEQUENCE [LARGE SCALE GENOMIC DNA]</scope>
    <source>
        <strain evidence="5 6">D2</strain>
    </source>
</reference>
<feature type="signal peptide" evidence="4">
    <location>
        <begin position="1"/>
        <end position="21"/>
    </location>
</feature>
<dbReference type="OrthoDB" id="5699219at2"/>
<dbReference type="HOGENOM" id="CLU_047960_0_0_6"/>
<evidence type="ECO:0000256" key="4">
    <source>
        <dbReference type="SAM" id="SignalP"/>
    </source>
</evidence>
<dbReference type="EMBL" id="AAOH01000007">
    <property type="protein sequence ID" value="EAR27193.1"/>
    <property type="molecule type" value="Genomic_DNA"/>
</dbReference>
<dbReference type="PANTHER" id="PTHR44186">
    <property type="match status" value="1"/>
</dbReference>